<evidence type="ECO:0000259" key="2">
    <source>
        <dbReference type="Pfam" id="PF13509"/>
    </source>
</evidence>
<protein>
    <submittedName>
        <fullName evidence="4">S1-like domain-containing RNA-binding protein</fullName>
    </submittedName>
</protein>
<dbReference type="PIRSF" id="PIRSF012524">
    <property type="entry name" value="YitL_S1"/>
    <property type="match status" value="1"/>
</dbReference>
<dbReference type="PANTHER" id="PTHR37296">
    <property type="entry name" value="CONSERVED VIRULENCE FACTOR B"/>
    <property type="match status" value="1"/>
</dbReference>
<dbReference type="Gene3D" id="1.10.10.10">
    <property type="entry name" value="Winged helix-like DNA-binding domain superfamily/Winged helix DNA-binding domain"/>
    <property type="match status" value="1"/>
</dbReference>
<dbReference type="Pfam" id="PF17783">
    <property type="entry name" value="WHD_CvfB"/>
    <property type="match status" value="1"/>
</dbReference>
<dbReference type="InterPro" id="IPR012340">
    <property type="entry name" value="NA-bd_OB-fold"/>
</dbReference>
<feature type="domain" description="Conserved virulence factor B first S1" evidence="2">
    <location>
        <begin position="4"/>
        <end position="63"/>
    </location>
</feature>
<dbReference type="InterPro" id="IPR040764">
    <property type="entry name" value="CvfB_WH"/>
</dbReference>
<evidence type="ECO:0000313" key="4">
    <source>
        <dbReference type="EMBL" id="WED64774.1"/>
    </source>
</evidence>
<dbReference type="InterPro" id="IPR014464">
    <property type="entry name" value="CvfB_fam"/>
</dbReference>
<dbReference type="InterPro" id="IPR036388">
    <property type="entry name" value="WH-like_DNA-bd_sf"/>
</dbReference>
<dbReference type="InterPro" id="IPR039566">
    <property type="entry name" value="CvfB_S1_st"/>
</dbReference>
<dbReference type="EMBL" id="CP119075">
    <property type="protein sequence ID" value="WED64774.1"/>
    <property type="molecule type" value="Genomic_DNA"/>
</dbReference>
<reference evidence="4" key="1">
    <citation type="submission" date="2023-03" db="EMBL/GenBank/DDBJ databases">
        <title>Lomoglobus Profundus gen. nov., sp. nov., a novel member of the phylum Verrucomicrobia, isolated from deep-marine sediment of South China Sea.</title>
        <authorList>
            <person name="Ahmad T."/>
            <person name="Ishaq S.E."/>
            <person name="Wang F."/>
        </authorList>
    </citation>
    <scope>NUCLEOTIDE SEQUENCE</scope>
    <source>
        <strain evidence="4">LMO-M01</strain>
    </source>
</reference>
<evidence type="ECO:0000256" key="1">
    <source>
        <dbReference type="PIRNR" id="PIRNR012524"/>
    </source>
</evidence>
<evidence type="ECO:0000259" key="3">
    <source>
        <dbReference type="Pfam" id="PF17783"/>
    </source>
</evidence>
<dbReference type="RefSeq" id="WP_330931963.1">
    <property type="nucleotide sequence ID" value="NZ_CP119075.1"/>
</dbReference>
<dbReference type="PANTHER" id="PTHR37296:SF1">
    <property type="entry name" value="CONSERVED VIRULENCE FACTOR B"/>
    <property type="match status" value="1"/>
</dbReference>
<dbReference type="Proteomes" id="UP001218638">
    <property type="component" value="Chromosome"/>
</dbReference>
<proteinExistence type="inferred from homology"/>
<keyword evidence="5" id="KW-1185">Reference proteome</keyword>
<feature type="domain" description="Conserved virulence factor B-like winged helix" evidence="3">
    <location>
        <begin position="219"/>
        <end position="276"/>
    </location>
</feature>
<gene>
    <name evidence="4" type="ORF">PXH66_20715</name>
</gene>
<evidence type="ECO:0000313" key="5">
    <source>
        <dbReference type="Proteomes" id="UP001218638"/>
    </source>
</evidence>
<name>A0AAF0CPH5_9BACT</name>
<accession>A0AAF0CPH5</accession>
<dbReference type="Gene3D" id="2.40.50.140">
    <property type="entry name" value="Nucleic acid-binding proteins"/>
    <property type="match status" value="1"/>
</dbReference>
<dbReference type="KEGG" id="slom:PXH66_20715"/>
<dbReference type="Pfam" id="PF13509">
    <property type="entry name" value="S1_2"/>
    <property type="match status" value="1"/>
</dbReference>
<dbReference type="AlphaFoldDB" id="A0AAF0CPH5"/>
<organism evidence="4 5">
    <name type="scientific">Synoicihabitans lomoniglobus</name>
    <dbReference type="NCBI Taxonomy" id="2909285"/>
    <lineage>
        <taxon>Bacteria</taxon>
        <taxon>Pseudomonadati</taxon>
        <taxon>Verrucomicrobiota</taxon>
        <taxon>Opitutia</taxon>
        <taxon>Opitutales</taxon>
        <taxon>Opitutaceae</taxon>
        <taxon>Synoicihabitans</taxon>
    </lineage>
</organism>
<sequence>MVTIGKRNTLTVLHEASPGFYLDGDQLGEILLPGTFRTPDIVPERSVDVFVYLDSKDRLVATTETPHVQVGEFAFLRVVSVDQNLGAFLDWGLSKDLFLPRREWAGPLKVGDWVVVHAHMDDRSNRIVASARVNRFLDLTPADYADRQPVRLLIAGQSPLGYLAIIDHQHRGLLYADDVPATLAIGQSFDGWILRTRMDGKIDVTLNEAGFDRIGPIAQKIVLELARADGHLPYHDRSDPAEIRDMFGVSKKAFKQAIGKLYAERRIVIESDGIRLLAPPPRA</sequence>
<comment type="similarity">
    <text evidence="1">Belongs to the CvfB family.</text>
</comment>